<dbReference type="EMBL" id="NEXC01000041">
    <property type="protein sequence ID" value="PSN82997.1"/>
    <property type="molecule type" value="Genomic_DNA"/>
</dbReference>
<evidence type="ECO:0000313" key="3">
    <source>
        <dbReference type="Proteomes" id="UP000240880"/>
    </source>
</evidence>
<reference evidence="2 3" key="1">
    <citation type="submission" date="2017-04" db="EMBL/GenBank/DDBJ databases">
        <title>Novel microbial lineages endemic to geothermal iron-oxide mats fill important gaps in the evolutionary history of Archaea.</title>
        <authorList>
            <person name="Jay Z.J."/>
            <person name="Beam J.P."/>
            <person name="Dlakic M."/>
            <person name="Rusch D.B."/>
            <person name="Kozubal M.A."/>
            <person name="Inskeep W.P."/>
        </authorList>
    </citation>
    <scope>NUCLEOTIDE SEQUENCE [LARGE SCALE GENOMIC DNA]</scope>
    <source>
        <strain evidence="2">OSP_D</strain>
    </source>
</reference>
<dbReference type="AlphaFoldDB" id="A0A2R6A9J8"/>
<protein>
    <recommendedName>
        <fullName evidence="1">C2H2-type domain-containing protein</fullName>
    </recommendedName>
</protein>
<sequence>MSEQGENYRCNICGKEVRDKPTLVDHLSNEHEPLEVAAFAATTMIQEQDRDRDAQEYYRRMEQLKRELTK</sequence>
<evidence type="ECO:0000313" key="2">
    <source>
        <dbReference type="EMBL" id="PSN82997.1"/>
    </source>
</evidence>
<organism evidence="2 3">
    <name type="scientific">Candidatus Marsarchaeota G1 archaeon OSP_D</name>
    <dbReference type="NCBI Taxonomy" id="1978155"/>
    <lineage>
        <taxon>Archaea</taxon>
        <taxon>Candidatus Marsarchaeota</taxon>
        <taxon>Candidatus Marsarchaeota group 1</taxon>
    </lineage>
</organism>
<gene>
    <name evidence="2" type="ORF">B9Q01_06215</name>
</gene>
<dbReference type="Proteomes" id="UP000240880">
    <property type="component" value="Unassembled WGS sequence"/>
</dbReference>
<feature type="domain" description="C2H2-type" evidence="1">
    <location>
        <begin position="8"/>
        <end position="31"/>
    </location>
</feature>
<dbReference type="PROSITE" id="PS50157">
    <property type="entry name" value="ZINC_FINGER_C2H2_2"/>
    <property type="match status" value="1"/>
</dbReference>
<name>A0A2R6A9J8_9ARCH</name>
<accession>A0A2R6A9J8</accession>
<comment type="caution">
    <text evidence="2">The sequence shown here is derived from an EMBL/GenBank/DDBJ whole genome shotgun (WGS) entry which is preliminary data.</text>
</comment>
<dbReference type="PROSITE" id="PS00028">
    <property type="entry name" value="ZINC_FINGER_C2H2_1"/>
    <property type="match status" value="1"/>
</dbReference>
<dbReference type="SMART" id="SM00355">
    <property type="entry name" value="ZnF_C2H2"/>
    <property type="match status" value="1"/>
</dbReference>
<evidence type="ECO:0000259" key="1">
    <source>
        <dbReference type="PROSITE" id="PS50157"/>
    </source>
</evidence>
<proteinExistence type="predicted"/>
<dbReference type="InterPro" id="IPR013087">
    <property type="entry name" value="Znf_C2H2_type"/>
</dbReference>